<proteinExistence type="predicted"/>
<organism evidence="1 2">
    <name type="scientific">Streptococcus macedonicus</name>
    <name type="common">Streptococcus gallolyticus macedonicus</name>
    <dbReference type="NCBI Taxonomy" id="59310"/>
    <lineage>
        <taxon>Bacteria</taxon>
        <taxon>Bacillati</taxon>
        <taxon>Bacillota</taxon>
        <taxon>Bacilli</taxon>
        <taxon>Lactobacillales</taxon>
        <taxon>Streptococcaceae</taxon>
        <taxon>Streptococcus</taxon>
    </lineage>
</organism>
<name>A0A2G3NR65_STRMC</name>
<evidence type="ECO:0000313" key="1">
    <source>
        <dbReference type="EMBL" id="PHV56037.1"/>
    </source>
</evidence>
<gene>
    <name evidence="1" type="ORF">CS010_09075</name>
</gene>
<evidence type="ECO:0000313" key="2">
    <source>
        <dbReference type="Proteomes" id="UP000222913"/>
    </source>
</evidence>
<accession>A0A2G3NR65</accession>
<reference evidence="1 2" key="1">
    <citation type="submission" date="2017-10" db="EMBL/GenBank/DDBJ databases">
        <title>Whole-genome sequence of three Streptococcus macedonicus strains isolated from Italian cheeses of the Veneto region.</title>
        <authorList>
            <person name="Treu L."/>
            <person name="De Diego-Diaz B."/>
            <person name="Papadimitriou K."/>
            <person name="Tsakalidou E."/>
            <person name="Corich V."/>
            <person name="Giacomini A."/>
        </authorList>
    </citation>
    <scope>NUCLEOTIDE SEQUENCE [LARGE SCALE GENOMIC DNA]</scope>
    <source>
        <strain evidence="1 2">27MV</strain>
    </source>
</reference>
<sequence>GYYTDHTQADSTDKSKNRWADRWAKIEVGGSKLIVWKNMKHGVEDVSKGNLATTNSPNIVEDWYSEKIYVNGNENLVLQSFVTVEPLLVQNRFIHYYNDSNDAYLGNSYSTDFYQPMFVTTPPNTGYVRVSTTNSQHAKFKLETGTVATGWLRADEDTQSDIDSKADQTLTQDQLNALEAKRLQMETEMKALATLQQVSELETFINNFKQEDTDGRQKIIEITKAIEERVKDIEPIMEYSQKLKFMDTYITQGNGGMVIGANDSTTKVVVTPDRISFQSGGSEVAYISQSMLHIDNGVFTMSLQLGHYITRAHPKNEYVNATYFVK</sequence>
<dbReference type="Proteomes" id="UP000222913">
    <property type="component" value="Unassembled WGS sequence"/>
</dbReference>
<dbReference type="EMBL" id="PEBM01000052">
    <property type="protein sequence ID" value="PHV56037.1"/>
    <property type="molecule type" value="Genomic_DNA"/>
</dbReference>
<protein>
    <submittedName>
        <fullName evidence="1">Uncharacterized protein</fullName>
    </submittedName>
</protein>
<feature type="non-terminal residue" evidence="1">
    <location>
        <position position="1"/>
    </location>
</feature>
<dbReference type="AlphaFoldDB" id="A0A2G3NR65"/>
<comment type="caution">
    <text evidence="1">The sequence shown here is derived from an EMBL/GenBank/DDBJ whole genome shotgun (WGS) entry which is preliminary data.</text>
</comment>